<accession>A0A165L521</accession>
<dbReference type="AlphaFoldDB" id="A0A165L521"/>
<keyword evidence="4" id="KW-1185">Reference proteome</keyword>
<dbReference type="OrthoDB" id="2792131at2759"/>
<organism evidence="2 4">
    <name type="scientific">Daedalea quercina L-15889</name>
    <dbReference type="NCBI Taxonomy" id="1314783"/>
    <lineage>
        <taxon>Eukaryota</taxon>
        <taxon>Fungi</taxon>
        <taxon>Dikarya</taxon>
        <taxon>Basidiomycota</taxon>
        <taxon>Agaricomycotina</taxon>
        <taxon>Agaricomycetes</taxon>
        <taxon>Polyporales</taxon>
        <taxon>Fomitopsis</taxon>
    </lineage>
</organism>
<evidence type="ECO:0000256" key="1">
    <source>
        <dbReference type="SAM" id="MobiDB-lite"/>
    </source>
</evidence>
<feature type="non-terminal residue" evidence="2">
    <location>
        <position position="1"/>
    </location>
</feature>
<feature type="region of interest" description="Disordered" evidence="1">
    <location>
        <begin position="1"/>
        <end position="23"/>
    </location>
</feature>
<reference evidence="2 4" key="1">
    <citation type="journal article" date="2016" name="Mol. Biol. Evol.">
        <title>Comparative Genomics of Early-Diverging Mushroom-Forming Fungi Provides Insights into the Origins of Lignocellulose Decay Capabilities.</title>
        <authorList>
            <person name="Nagy L.G."/>
            <person name="Riley R."/>
            <person name="Tritt A."/>
            <person name="Adam C."/>
            <person name="Daum C."/>
            <person name="Floudas D."/>
            <person name="Sun H."/>
            <person name="Yadav J.S."/>
            <person name="Pangilinan J."/>
            <person name="Larsson K.H."/>
            <person name="Matsuura K."/>
            <person name="Barry K."/>
            <person name="Labutti K."/>
            <person name="Kuo R."/>
            <person name="Ohm R.A."/>
            <person name="Bhattacharya S.S."/>
            <person name="Shirouzu T."/>
            <person name="Yoshinaga Y."/>
            <person name="Martin F.M."/>
            <person name="Grigoriev I.V."/>
            <person name="Hibbett D.S."/>
        </authorList>
    </citation>
    <scope>NUCLEOTIDE SEQUENCE [LARGE SCALE GENOMIC DNA]</scope>
    <source>
        <strain evidence="2 4">L-15889</strain>
    </source>
</reference>
<evidence type="ECO:0000313" key="3">
    <source>
        <dbReference type="EMBL" id="KZT68645.1"/>
    </source>
</evidence>
<name>A0A165L521_9APHY</name>
<dbReference type="Proteomes" id="UP000076727">
    <property type="component" value="Unassembled WGS sequence"/>
</dbReference>
<feature type="compositionally biased region" description="Acidic residues" evidence="1">
    <location>
        <begin position="1"/>
        <end position="11"/>
    </location>
</feature>
<evidence type="ECO:0000313" key="4">
    <source>
        <dbReference type="Proteomes" id="UP000076727"/>
    </source>
</evidence>
<dbReference type="EMBL" id="KV429065">
    <property type="protein sequence ID" value="KZT68645.1"/>
    <property type="molecule type" value="Genomic_DNA"/>
</dbReference>
<sequence>DLPEDDDDDTIYEPSSGIRTQRRSDEEKAFEVLRFMREKLSRFSLRVFLKTILTSDSGGVKNTVNTWKGNGGIPELLDLLWAMSGVHDEAVCNWITDKAASICASEASHLTDRAADGPHKIIAHELRTPAQTLS</sequence>
<evidence type="ECO:0000313" key="2">
    <source>
        <dbReference type="EMBL" id="KZT63952.1"/>
    </source>
</evidence>
<proteinExistence type="predicted"/>
<feature type="non-terminal residue" evidence="2">
    <location>
        <position position="134"/>
    </location>
</feature>
<dbReference type="EMBL" id="KV429149">
    <property type="protein sequence ID" value="KZT63952.1"/>
    <property type="molecule type" value="Genomic_DNA"/>
</dbReference>
<gene>
    <name evidence="3" type="ORF">DAEQUDRAFT_650653</name>
    <name evidence="2" type="ORF">DAEQUDRAFT_658164</name>
</gene>
<dbReference type="STRING" id="1314783.A0A165L521"/>
<protein>
    <submittedName>
        <fullName evidence="2">Uncharacterized protein</fullName>
    </submittedName>
</protein>